<keyword evidence="3" id="KW-1185">Reference proteome</keyword>
<reference evidence="2" key="1">
    <citation type="submission" date="2020-10" db="EMBL/GenBank/DDBJ databases">
        <authorList>
            <person name="Han B."/>
            <person name="Lu T."/>
            <person name="Zhao Q."/>
            <person name="Huang X."/>
            <person name="Zhao Y."/>
        </authorList>
    </citation>
    <scope>NUCLEOTIDE SEQUENCE</scope>
</reference>
<evidence type="ECO:0000259" key="1">
    <source>
        <dbReference type="Pfam" id="PF00850"/>
    </source>
</evidence>
<dbReference type="OrthoDB" id="437693at2759"/>
<organism evidence="2 3">
    <name type="scientific">Miscanthus lutarioriparius</name>
    <dbReference type="NCBI Taxonomy" id="422564"/>
    <lineage>
        <taxon>Eukaryota</taxon>
        <taxon>Viridiplantae</taxon>
        <taxon>Streptophyta</taxon>
        <taxon>Embryophyta</taxon>
        <taxon>Tracheophyta</taxon>
        <taxon>Spermatophyta</taxon>
        <taxon>Magnoliopsida</taxon>
        <taxon>Liliopsida</taxon>
        <taxon>Poales</taxon>
        <taxon>Poaceae</taxon>
        <taxon>PACMAD clade</taxon>
        <taxon>Panicoideae</taxon>
        <taxon>Andropogonodae</taxon>
        <taxon>Andropogoneae</taxon>
        <taxon>Saccharinae</taxon>
        <taxon>Miscanthus</taxon>
    </lineage>
</organism>
<comment type="caution">
    <text evidence="2">The sequence shown here is derived from an EMBL/GenBank/DDBJ whole genome shotgun (WGS) entry which is preliminary data.</text>
</comment>
<dbReference type="EMBL" id="CAJGYO010000008">
    <property type="protein sequence ID" value="CAD6251392.1"/>
    <property type="molecule type" value="Genomic_DNA"/>
</dbReference>
<name>A0A811PU23_9POAL</name>
<proteinExistence type="predicted"/>
<sequence length="181" mass="19522">MASTSGDPSAAEALRRGRILSSRLYVDGVPSSKVRHPNPSLSSHFAAVGRDNRMPFAQAPVVYSPRALRVVLSSLKSSVKVARIVESGTKTEDYLDILDKALKVAESRFQPQLILYNAGTDILDGDPLGSLKVSPEGVIIRDEKVFRFAKDQSIPLLMLTSGGDCALHSLTSSALTLSYIH</sequence>
<evidence type="ECO:0000313" key="3">
    <source>
        <dbReference type="Proteomes" id="UP000604825"/>
    </source>
</evidence>
<gene>
    <name evidence="2" type="ORF">NCGR_LOCUS35139</name>
</gene>
<dbReference type="PANTHER" id="PTHR10625">
    <property type="entry name" value="HISTONE DEACETYLASE HDAC1-RELATED"/>
    <property type="match status" value="1"/>
</dbReference>
<dbReference type="InterPro" id="IPR023696">
    <property type="entry name" value="Ureohydrolase_dom_sf"/>
</dbReference>
<protein>
    <recommendedName>
        <fullName evidence="1">Histone deacetylase domain-containing protein</fullName>
    </recommendedName>
</protein>
<dbReference type="GO" id="GO:0004407">
    <property type="term" value="F:histone deacetylase activity"/>
    <property type="evidence" value="ECO:0007669"/>
    <property type="project" value="TreeGrafter"/>
</dbReference>
<feature type="domain" description="Histone deacetylase" evidence="1">
    <location>
        <begin position="80"/>
        <end position="163"/>
    </location>
</feature>
<evidence type="ECO:0000313" key="2">
    <source>
        <dbReference type="EMBL" id="CAD6251392.1"/>
    </source>
</evidence>
<accession>A0A811PU23</accession>
<dbReference type="GO" id="GO:0000118">
    <property type="term" value="C:histone deacetylase complex"/>
    <property type="evidence" value="ECO:0007669"/>
    <property type="project" value="TreeGrafter"/>
</dbReference>
<dbReference type="GO" id="GO:0040029">
    <property type="term" value="P:epigenetic regulation of gene expression"/>
    <property type="evidence" value="ECO:0007669"/>
    <property type="project" value="TreeGrafter"/>
</dbReference>
<dbReference type="Proteomes" id="UP000604825">
    <property type="component" value="Unassembled WGS sequence"/>
</dbReference>
<dbReference type="SUPFAM" id="SSF52768">
    <property type="entry name" value="Arginase/deacetylase"/>
    <property type="match status" value="1"/>
</dbReference>
<dbReference type="AlphaFoldDB" id="A0A811PU23"/>
<dbReference type="InterPro" id="IPR023801">
    <property type="entry name" value="His_deacetylse_dom"/>
</dbReference>
<dbReference type="PANTHER" id="PTHR10625:SF20">
    <property type="entry name" value="HISTONE DEACETYLASE DOMAIN-CONTAINING PROTEIN"/>
    <property type="match status" value="1"/>
</dbReference>
<dbReference type="Gene3D" id="3.40.800.20">
    <property type="entry name" value="Histone deacetylase domain"/>
    <property type="match status" value="1"/>
</dbReference>
<dbReference type="InterPro" id="IPR037138">
    <property type="entry name" value="His_deacetylse_dom_sf"/>
</dbReference>
<dbReference type="Pfam" id="PF00850">
    <property type="entry name" value="Hist_deacetyl"/>
    <property type="match status" value="1"/>
</dbReference>